<comment type="caution">
    <text evidence="2">The sequence shown here is derived from an EMBL/GenBank/DDBJ whole genome shotgun (WGS) entry which is preliminary data.</text>
</comment>
<protein>
    <submittedName>
        <fullName evidence="2">Colicin-D</fullName>
    </submittedName>
</protein>
<proteinExistence type="predicted"/>
<name>A0A318P2T5_SERPL</name>
<dbReference type="SUPFAM" id="SSF101125">
    <property type="entry name" value="Colicin D immunity protein"/>
    <property type="match status" value="1"/>
</dbReference>
<feature type="domain" description="Colicin D immunity protein" evidence="1">
    <location>
        <begin position="2"/>
        <end position="81"/>
    </location>
</feature>
<accession>A0A318P2T5</accession>
<organism evidence="2 3">
    <name type="scientific">Serratia plymuthica</name>
    <dbReference type="NCBI Taxonomy" id="82996"/>
    <lineage>
        <taxon>Bacteria</taxon>
        <taxon>Pseudomonadati</taxon>
        <taxon>Pseudomonadota</taxon>
        <taxon>Gammaproteobacteria</taxon>
        <taxon>Enterobacterales</taxon>
        <taxon>Yersiniaceae</taxon>
        <taxon>Serratia</taxon>
    </lineage>
</organism>
<evidence type="ECO:0000259" key="1">
    <source>
        <dbReference type="Pfam" id="PF09204"/>
    </source>
</evidence>
<dbReference type="EMBL" id="PESE01000003">
    <property type="protein sequence ID" value="PYD38905.1"/>
    <property type="molecule type" value="Genomic_DNA"/>
</dbReference>
<reference evidence="2 3" key="1">
    <citation type="submission" date="2017-11" db="EMBL/GenBank/DDBJ databases">
        <title>Genome sequence of the oocydin A producing rhizobacterium Serratia plymuthica 4Rx5.</title>
        <authorList>
            <person name="Matilla M.A."/>
            <person name="Udaondo Z."/>
            <person name="Salmond G.P.C."/>
        </authorList>
    </citation>
    <scope>NUCLEOTIDE SEQUENCE [LARGE SCALE GENOMIC DNA]</scope>
    <source>
        <strain evidence="2 3">4Rx5</strain>
    </source>
</reference>
<gene>
    <name evidence="2" type="ORF">CT690_12505</name>
</gene>
<dbReference type="GO" id="GO:0030153">
    <property type="term" value="P:bacteriocin immunity"/>
    <property type="evidence" value="ECO:0007669"/>
    <property type="project" value="InterPro"/>
</dbReference>
<sequence length="85" mass="9794">MKLVELGKSFIDKKISAEKFAEDIVIERRKLYGIEEPNKSVDKCGGELFILADCYNPEPDRDDYELDEAGLRKEVKAILEKFNLL</sequence>
<dbReference type="OrthoDB" id="8595941at2"/>
<evidence type="ECO:0000313" key="3">
    <source>
        <dbReference type="Proteomes" id="UP000248196"/>
    </source>
</evidence>
<dbReference type="AlphaFoldDB" id="A0A318P2T5"/>
<dbReference type="Pfam" id="PF09204">
    <property type="entry name" value="Colicin_immun"/>
    <property type="match status" value="1"/>
</dbReference>
<dbReference type="Proteomes" id="UP000248196">
    <property type="component" value="Unassembled WGS sequence"/>
</dbReference>
<evidence type="ECO:0000313" key="2">
    <source>
        <dbReference type="EMBL" id="PYD38905.1"/>
    </source>
</evidence>
<dbReference type="InterPro" id="IPR036471">
    <property type="entry name" value="Colicin_D_sf"/>
</dbReference>
<dbReference type="Gene3D" id="1.20.120.650">
    <property type="entry name" value="Colicin D"/>
    <property type="match status" value="1"/>
</dbReference>
<dbReference type="InterPro" id="IPR015287">
    <property type="entry name" value="Colicin_D_immunity_dom"/>
</dbReference>
<dbReference type="GO" id="GO:0015643">
    <property type="term" value="F:toxic substance binding"/>
    <property type="evidence" value="ECO:0007669"/>
    <property type="project" value="InterPro"/>
</dbReference>